<dbReference type="InterPro" id="IPR036906">
    <property type="entry name" value="ATPase_V1_fsu_sf"/>
</dbReference>
<keyword evidence="8" id="KW-0406">Ion transport</keyword>
<keyword evidence="7 13" id="KW-0720">Serine protease</keyword>
<dbReference type="OrthoDB" id="2017408at2759"/>
<reference evidence="15 16" key="1">
    <citation type="journal article" date="2017" name="Curr. Biol.">
        <title>Genome architecture and evolution of a unichromosomal asexual nematode.</title>
        <authorList>
            <person name="Fradin H."/>
            <person name="Zegar C."/>
            <person name="Gutwein M."/>
            <person name="Lucas J."/>
            <person name="Kovtun M."/>
            <person name="Corcoran D."/>
            <person name="Baugh L.R."/>
            <person name="Kiontke K."/>
            <person name="Gunsalus K."/>
            <person name="Fitch D.H."/>
            <person name="Piano F."/>
        </authorList>
    </citation>
    <scope>NUCLEOTIDE SEQUENCE [LARGE SCALE GENOMIC DNA]</scope>
    <source>
        <strain evidence="15">PF1309</strain>
    </source>
</reference>
<proteinExistence type="inferred from homology"/>
<keyword evidence="16" id="KW-1185">Reference proteome</keyword>
<evidence type="ECO:0000256" key="2">
    <source>
        <dbReference type="ARBA" id="ARBA00007039"/>
    </source>
</evidence>
<evidence type="ECO:0000313" key="16">
    <source>
        <dbReference type="Proteomes" id="UP000218231"/>
    </source>
</evidence>
<protein>
    <recommendedName>
        <fullName evidence="14">ATP-dependent Clp protease proteolytic subunit</fullName>
        <ecNumber evidence="13">3.4.21.92</ecNumber>
    </recommendedName>
</protein>
<accession>A0A2A2JKG3</accession>
<dbReference type="STRING" id="2018661.A0A2A2JKG3"/>
<evidence type="ECO:0000256" key="10">
    <source>
        <dbReference type="ARBA" id="ARBA00065540"/>
    </source>
</evidence>
<dbReference type="GO" id="GO:0051117">
    <property type="term" value="F:ATPase binding"/>
    <property type="evidence" value="ECO:0007669"/>
    <property type="project" value="TreeGrafter"/>
</dbReference>
<feature type="active site" evidence="12">
    <location>
        <position position="285"/>
    </location>
</feature>
<dbReference type="PROSITE" id="PS00381">
    <property type="entry name" value="CLP_PROTEASE_SER"/>
    <property type="match status" value="1"/>
</dbReference>
<dbReference type="NCBIfam" id="NF009205">
    <property type="entry name" value="PRK12553.1"/>
    <property type="match status" value="1"/>
</dbReference>
<name>A0A2A2JKG3_9BILA</name>
<dbReference type="InterPro" id="IPR005772">
    <property type="entry name" value="ATPase_V1-cplx_fsu_euk"/>
</dbReference>
<keyword evidence="6 13" id="KW-0378">Hydrolase</keyword>
<dbReference type="Gene3D" id="3.90.226.10">
    <property type="entry name" value="2-enoyl-CoA Hydratase, Chain A, domain 1"/>
    <property type="match status" value="1"/>
</dbReference>
<dbReference type="InterPro" id="IPR008218">
    <property type="entry name" value="ATPase_V1-cplx_f_g_su"/>
</dbReference>
<comment type="similarity">
    <text evidence="3">Belongs to the V-ATPase F subunit family.</text>
</comment>
<dbReference type="NCBIfam" id="NF001368">
    <property type="entry name" value="PRK00277.1"/>
    <property type="match status" value="1"/>
</dbReference>
<dbReference type="InterPro" id="IPR001907">
    <property type="entry name" value="ClpP"/>
</dbReference>
<dbReference type="Gene3D" id="3.40.50.10580">
    <property type="entry name" value="ATPase, V1 complex, subunit F"/>
    <property type="match status" value="1"/>
</dbReference>
<dbReference type="GO" id="GO:0004176">
    <property type="term" value="F:ATP-dependent peptidase activity"/>
    <property type="evidence" value="ECO:0007669"/>
    <property type="project" value="InterPro"/>
</dbReference>
<evidence type="ECO:0000256" key="4">
    <source>
        <dbReference type="ARBA" id="ARBA00022448"/>
    </source>
</evidence>
<evidence type="ECO:0000256" key="9">
    <source>
        <dbReference type="ARBA" id="ARBA00059384"/>
    </source>
</evidence>
<sequence length="361" mass="39386">MASAAKGKILAVIGDEDTVVGFLLGGVGELNKARKPNYLIVDKGTGVQEIEEAFKGFCSRDDIAIILINQHIAEMIRYAVDQHTASTPAVLEIPRQHTQPSAWHVQSGRFPLIAWVHGIPQIFSEKAGPVTMMLSKYNALFRLCSKLPLQINSSSALSSSPRLNVIPFVIENEGRGERSYDIYSRLLKDRIVCLMTPIDDHVASAVVAQLLFLQSESGKKPIHMYINSPGGSVTAGLSIYDTMHLITAPIATWCIGQASSMGSLLLAAGEQGMRTALPNARIMVHQPSGGTQGTASDIIIQADEIQRLKHRLQEIYVHHTGQPYKMIQEALDRDKFMSAIEAKNFGLVDKVELHNGSIPAA</sequence>
<dbReference type="PANTHER" id="PTHR10381:SF11">
    <property type="entry name" value="ATP-DEPENDENT CLP PROTEASE PROTEOLYTIC SUBUNIT, MITOCHONDRIAL"/>
    <property type="match status" value="1"/>
</dbReference>
<dbReference type="GO" id="GO:0006515">
    <property type="term" value="P:protein quality control for misfolded or incompletely synthesized proteins"/>
    <property type="evidence" value="ECO:0007669"/>
    <property type="project" value="TreeGrafter"/>
</dbReference>
<dbReference type="SUPFAM" id="SSF52096">
    <property type="entry name" value="ClpP/crotonase"/>
    <property type="match status" value="1"/>
</dbReference>
<evidence type="ECO:0000313" key="15">
    <source>
        <dbReference type="EMBL" id="PAV62256.1"/>
    </source>
</evidence>
<comment type="function">
    <text evidence="9">Clp cleaves peptides in various proteins in a process that requires ATP hydrolysis. Clp may be responsible for a fairly general and central housekeeping function rather than for the degradation of specific substrates.</text>
</comment>
<evidence type="ECO:0000256" key="5">
    <source>
        <dbReference type="ARBA" id="ARBA00022670"/>
    </source>
</evidence>
<evidence type="ECO:0000256" key="11">
    <source>
        <dbReference type="PROSITE-ProRule" id="PRU10085"/>
    </source>
</evidence>
<evidence type="ECO:0000256" key="13">
    <source>
        <dbReference type="RuleBase" id="RU000549"/>
    </source>
</evidence>
<gene>
    <name evidence="15" type="ORF">WR25_25039</name>
</gene>
<dbReference type="PRINTS" id="PR00127">
    <property type="entry name" value="CLPPROTEASEP"/>
</dbReference>
<dbReference type="SUPFAM" id="SSF159468">
    <property type="entry name" value="AtpF-like"/>
    <property type="match status" value="1"/>
</dbReference>
<dbReference type="EC" id="3.4.21.92" evidence="13"/>
<dbReference type="GO" id="GO:0009368">
    <property type="term" value="C:endopeptidase Clp complex"/>
    <property type="evidence" value="ECO:0007669"/>
    <property type="project" value="TreeGrafter"/>
</dbReference>
<dbReference type="PANTHER" id="PTHR10381">
    <property type="entry name" value="ATP-DEPENDENT CLP PROTEASE PROTEOLYTIC SUBUNIT"/>
    <property type="match status" value="1"/>
</dbReference>
<comment type="caution">
    <text evidence="15">The sequence shown here is derived from an EMBL/GenBank/DDBJ whole genome shotgun (WGS) entry which is preliminary data.</text>
</comment>
<comment type="subunit">
    <text evidence="10">Tetradecamer that assembles into a two heptameric rings with a central cavity.</text>
</comment>
<dbReference type="Pfam" id="PF01990">
    <property type="entry name" value="ATP-synt_F"/>
    <property type="match status" value="1"/>
</dbReference>
<dbReference type="InterPro" id="IPR018215">
    <property type="entry name" value="ClpP_Ser_AS"/>
</dbReference>
<dbReference type="CDD" id="cd07017">
    <property type="entry name" value="S14_ClpP_2"/>
    <property type="match status" value="1"/>
</dbReference>
<dbReference type="InterPro" id="IPR029045">
    <property type="entry name" value="ClpP/crotonase-like_dom_sf"/>
</dbReference>
<feature type="active site" evidence="11">
    <location>
        <position position="260"/>
    </location>
</feature>
<evidence type="ECO:0000256" key="7">
    <source>
        <dbReference type="ARBA" id="ARBA00022825"/>
    </source>
</evidence>
<evidence type="ECO:0000256" key="12">
    <source>
        <dbReference type="PROSITE-ProRule" id="PRU10086"/>
    </source>
</evidence>
<dbReference type="NCBIfam" id="TIGR01101">
    <property type="entry name" value="V_ATP_synt_F"/>
    <property type="match status" value="1"/>
</dbReference>
<dbReference type="GO" id="GO:0005759">
    <property type="term" value="C:mitochondrial matrix"/>
    <property type="evidence" value="ECO:0007669"/>
    <property type="project" value="UniProtKB-SubCell"/>
</dbReference>
<organism evidence="15 16">
    <name type="scientific">Diploscapter pachys</name>
    <dbReference type="NCBI Taxonomy" id="2018661"/>
    <lineage>
        <taxon>Eukaryota</taxon>
        <taxon>Metazoa</taxon>
        <taxon>Ecdysozoa</taxon>
        <taxon>Nematoda</taxon>
        <taxon>Chromadorea</taxon>
        <taxon>Rhabditida</taxon>
        <taxon>Rhabditina</taxon>
        <taxon>Rhabditomorpha</taxon>
        <taxon>Rhabditoidea</taxon>
        <taxon>Rhabditidae</taxon>
        <taxon>Diploscapter</taxon>
    </lineage>
</organism>
<comment type="similarity">
    <text evidence="2 14">Belongs to the peptidase S14 family.</text>
</comment>
<evidence type="ECO:0000256" key="1">
    <source>
        <dbReference type="ARBA" id="ARBA00004305"/>
    </source>
</evidence>
<dbReference type="Proteomes" id="UP000218231">
    <property type="component" value="Unassembled WGS sequence"/>
</dbReference>
<dbReference type="GO" id="GO:0004252">
    <property type="term" value="F:serine-type endopeptidase activity"/>
    <property type="evidence" value="ECO:0007669"/>
    <property type="project" value="UniProtKB-EC"/>
</dbReference>
<evidence type="ECO:0000256" key="6">
    <source>
        <dbReference type="ARBA" id="ARBA00022801"/>
    </source>
</evidence>
<dbReference type="FunFam" id="3.90.226.10:FF:000001">
    <property type="entry name" value="ATP-dependent Clp protease proteolytic subunit"/>
    <property type="match status" value="1"/>
</dbReference>
<dbReference type="InterPro" id="IPR023562">
    <property type="entry name" value="ClpP/TepA"/>
</dbReference>
<evidence type="ECO:0000256" key="8">
    <source>
        <dbReference type="ARBA" id="ARBA00023065"/>
    </source>
</evidence>
<dbReference type="EMBL" id="LIAE01010382">
    <property type="protein sequence ID" value="PAV62256.1"/>
    <property type="molecule type" value="Genomic_DNA"/>
</dbReference>
<dbReference type="AlphaFoldDB" id="A0A2A2JKG3"/>
<evidence type="ECO:0000256" key="14">
    <source>
        <dbReference type="RuleBase" id="RU003567"/>
    </source>
</evidence>
<dbReference type="GO" id="GO:0033180">
    <property type="term" value="C:proton-transporting V-type ATPase, V1 domain"/>
    <property type="evidence" value="ECO:0007669"/>
    <property type="project" value="InterPro"/>
</dbReference>
<keyword evidence="5 13" id="KW-0645">Protease</keyword>
<dbReference type="InterPro" id="IPR033135">
    <property type="entry name" value="ClpP_His_AS"/>
</dbReference>
<dbReference type="Pfam" id="PF00574">
    <property type="entry name" value="CLP_protease"/>
    <property type="match status" value="1"/>
</dbReference>
<evidence type="ECO:0000256" key="3">
    <source>
        <dbReference type="ARBA" id="ARBA00010148"/>
    </source>
</evidence>
<comment type="subcellular location">
    <subcellularLocation>
        <location evidence="1">Mitochondrion matrix</location>
    </subcellularLocation>
</comment>
<dbReference type="PROSITE" id="PS00382">
    <property type="entry name" value="CLP_PROTEASE_HIS"/>
    <property type="match status" value="1"/>
</dbReference>
<keyword evidence="4" id="KW-0813">Transport</keyword>
<dbReference type="HAMAP" id="MF_00444">
    <property type="entry name" value="ClpP"/>
    <property type="match status" value="1"/>
</dbReference>
<dbReference type="GO" id="GO:0046961">
    <property type="term" value="F:proton-transporting ATPase activity, rotational mechanism"/>
    <property type="evidence" value="ECO:0007669"/>
    <property type="project" value="InterPro"/>
</dbReference>